<dbReference type="EC" id="6.3.2.6" evidence="8"/>
<evidence type="ECO:0000256" key="8">
    <source>
        <dbReference type="HAMAP-Rule" id="MF_00137"/>
    </source>
</evidence>
<organism evidence="10 11">
    <name type="scientific">Pyruvatibacter mobilis</name>
    <dbReference type="NCBI Taxonomy" id="1712261"/>
    <lineage>
        <taxon>Bacteria</taxon>
        <taxon>Pseudomonadati</taxon>
        <taxon>Pseudomonadota</taxon>
        <taxon>Alphaproteobacteria</taxon>
        <taxon>Hyphomicrobiales</taxon>
        <taxon>Parvibaculaceae</taxon>
        <taxon>Pyruvatibacter</taxon>
    </lineage>
</organism>
<keyword evidence="11" id="KW-1185">Reference proteome</keyword>
<evidence type="ECO:0000256" key="2">
    <source>
        <dbReference type="ARBA" id="ARBA00010190"/>
    </source>
</evidence>
<evidence type="ECO:0000313" key="11">
    <source>
        <dbReference type="Proteomes" id="UP000470384"/>
    </source>
</evidence>
<dbReference type="InterPro" id="IPR001636">
    <property type="entry name" value="SAICAR_synth"/>
</dbReference>
<keyword evidence="4 8" id="KW-0547">Nucleotide-binding</keyword>
<dbReference type="GO" id="GO:0004639">
    <property type="term" value="F:phosphoribosylaminoimidazolesuccinocarboxamide synthase activity"/>
    <property type="evidence" value="ECO:0007669"/>
    <property type="project" value="UniProtKB-UniRule"/>
</dbReference>
<evidence type="ECO:0000259" key="9">
    <source>
        <dbReference type="Pfam" id="PF01259"/>
    </source>
</evidence>
<evidence type="ECO:0000256" key="4">
    <source>
        <dbReference type="ARBA" id="ARBA00022741"/>
    </source>
</evidence>
<dbReference type="InterPro" id="IPR033934">
    <property type="entry name" value="SAICAR_synt_PurC"/>
</dbReference>
<dbReference type="FunFam" id="3.30.470.20:FF:000006">
    <property type="entry name" value="Phosphoribosylaminoimidazole-succinocarboxamide synthase"/>
    <property type="match status" value="1"/>
</dbReference>
<dbReference type="EMBL" id="WXYQ01000008">
    <property type="protein sequence ID" value="NBG96435.1"/>
    <property type="molecule type" value="Genomic_DNA"/>
</dbReference>
<feature type="domain" description="SAICAR synthetase/ADE2 N-terminal" evidence="9">
    <location>
        <begin position="6"/>
        <end position="235"/>
    </location>
</feature>
<dbReference type="Proteomes" id="UP000470384">
    <property type="component" value="Unassembled WGS sequence"/>
</dbReference>
<comment type="pathway">
    <text evidence="1 8">Purine metabolism; IMP biosynthesis via de novo pathway; 5-amino-1-(5-phospho-D-ribosyl)imidazole-4-carboxamide from 5-amino-1-(5-phospho-D-ribosyl)imidazole-4-carboxylate: step 1/2.</text>
</comment>
<dbReference type="GO" id="GO:0005829">
    <property type="term" value="C:cytosol"/>
    <property type="evidence" value="ECO:0007669"/>
    <property type="project" value="TreeGrafter"/>
</dbReference>
<comment type="catalytic activity">
    <reaction evidence="7 8">
        <text>5-amino-1-(5-phospho-D-ribosyl)imidazole-4-carboxylate + L-aspartate + ATP = (2S)-2-[5-amino-1-(5-phospho-beta-D-ribosyl)imidazole-4-carboxamido]succinate + ADP + phosphate + 2 H(+)</text>
        <dbReference type="Rhea" id="RHEA:22628"/>
        <dbReference type="ChEBI" id="CHEBI:15378"/>
        <dbReference type="ChEBI" id="CHEBI:29991"/>
        <dbReference type="ChEBI" id="CHEBI:30616"/>
        <dbReference type="ChEBI" id="CHEBI:43474"/>
        <dbReference type="ChEBI" id="CHEBI:58443"/>
        <dbReference type="ChEBI" id="CHEBI:77657"/>
        <dbReference type="ChEBI" id="CHEBI:456216"/>
        <dbReference type="EC" id="6.3.2.6"/>
    </reaction>
</comment>
<proteinExistence type="inferred from homology"/>
<dbReference type="NCBIfam" id="TIGR00081">
    <property type="entry name" value="purC"/>
    <property type="match status" value="1"/>
</dbReference>
<sequence>MTRRRKIYEGKAKILYEGPEPGTIVQHFKDDATAFNNKKHDLIEGKGVLNNRISEFIFTRLNEIGVPTHFIKRINMREQLVKEVEIIPVEVMVRNVAAGSLSKRLGIEEGTPLPRSIIEFAYKSDELDDPMVTEEHITAFAWATPQEIDDMMALSLRINDFLSGLFLGIGIRLVDFKIEFGRLYEGDMMRVVLADEISPDSCRLWDTATNEKLDKDRFRRDMGGLMDAYQEVARRLGILMENDTQPPRTGPVLVK</sequence>
<name>A0A845QCP6_9HYPH</name>
<comment type="similarity">
    <text evidence="2 8">Belongs to the SAICAR synthetase family.</text>
</comment>
<dbReference type="RefSeq" id="WP_027839851.1">
    <property type="nucleotide sequence ID" value="NZ_BMHN01000001.1"/>
</dbReference>
<dbReference type="GO" id="GO:0009236">
    <property type="term" value="P:cobalamin biosynthetic process"/>
    <property type="evidence" value="ECO:0007669"/>
    <property type="project" value="InterPro"/>
</dbReference>
<keyword evidence="5 8" id="KW-0658">Purine biosynthesis</keyword>
<dbReference type="InterPro" id="IPR028923">
    <property type="entry name" value="SAICAR_synt/ADE2_N"/>
</dbReference>
<dbReference type="HAMAP" id="MF_00137">
    <property type="entry name" value="SAICAR_synth"/>
    <property type="match status" value="1"/>
</dbReference>
<dbReference type="OrthoDB" id="9801549at2"/>
<dbReference type="GO" id="GO:0005524">
    <property type="term" value="F:ATP binding"/>
    <property type="evidence" value="ECO:0007669"/>
    <property type="project" value="UniProtKB-KW"/>
</dbReference>
<dbReference type="Pfam" id="PF01259">
    <property type="entry name" value="SAICAR_synt"/>
    <property type="match status" value="1"/>
</dbReference>
<accession>A0A845QCP6</accession>
<dbReference type="CDD" id="cd01415">
    <property type="entry name" value="SAICAR_synt_PurC"/>
    <property type="match status" value="1"/>
</dbReference>
<evidence type="ECO:0000256" key="1">
    <source>
        <dbReference type="ARBA" id="ARBA00004672"/>
    </source>
</evidence>
<evidence type="ECO:0000256" key="6">
    <source>
        <dbReference type="ARBA" id="ARBA00022840"/>
    </source>
</evidence>
<dbReference type="InterPro" id="IPR018236">
    <property type="entry name" value="SAICAR_synthetase_CS"/>
</dbReference>
<dbReference type="Gene3D" id="3.30.200.20">
    <property type="entry name" value="Phosphorylase Kinase, domain 1"/>
    <property type="match status" value="1"/>
</dbReference>
<evidence type="ECO:0000256" key="7">
    <source>
        <dbReference type="ARBA" id="ARBA00048475"/>
    </source>
</evidence>
<keyword evidence="6 8" id="KW-0067">ATP-binding</keyword>
<protein>
    <recommendedName>
        <fullName evidence="8">Phosphoribosylaminoimidazole-succinocarboxamide synthase</fullName>
        <ecNumber evidence="8">6.3.2.6</ecNumber>
    </recommendedName>
    <alternativeName>
        <fullName evidence="8">SAICAR synthetase</fullName>
    </alternativeName>
</protein>
<comment type="caution">
    <text evidence="10">The sequence shown here is derived from an EMBL/GenBank/DDBJ whole genome shotgun (WGS) entry which is preliminary data.</text>
</comment>
<dbReference type="AlphaFoldDB" id="A0A845QCP6"/>
<dbReference type="SUPFAM" id="SSF56104">
    <property type="entry name" value="SAICAR synthase-like"/>
    <property type="match status" value="1"/>
</dbReference>
<evidence type="ECO:0000256" key="5">
    <source>
        <dbReference type="ARBA" id="ARBA00022755"/>
    </source>
</evidence>
<dbReference type="Gene3D" id="3.30.470.20">
    <property type="entry name" value="ATP-grasp fold, B domain"/>
    <property type="match status" value="1"/>
</dbReference>
<dbReference type="GeneID" id="300654201"/>
<keyword evidence="3 8" id="KW-0436">Ligase</keyword>
<dbReference type="PROSITE" id="PS01058">
    <property type="entry name" value="SAICAR_SYNTHETASE_2"/>
    <property type="match status" value="1"/>
</dbReference>
<dbReference type="InterPro" id="IPR050089">
    <property type="entry name" value="SAICAR_synthetase"/>
</dbReference>
<evidence type="ECO:0000256" key="3">
    <source>
        <dbReference type="ARBA" id="ARBA00022598"/>
    </source>
</evidence>
<dbReference type="PANTHER" id="PTHR43599">
    <property type="entry name" value="MULTIFUNCTIONAL PROTEIN ADE2"/>
    <property type="match status" value="1"/>
</dbReference>
<dbReference type="PANTHER" id="PTHR43599:SF3">
    <property type="entry name" value="SI:DKEY-6E2.2"/>
    <property type="match status" value="1"/>
</dbReference>
<dbReference type="GO" id="GO:0006189">
    <property type="term" value="P:'de novo' IMP biosynthetic process"/>
    <property type="evidence" value="ECO:0007669"/>
    <property type="project" value="UniProtKB-UniRule"/>
</dbReference>
<gene>
    <name evidence="8" type="primary">purC</name>
    <name evidence="10" type="ORF">GTQ45_11890</name>
</gene>
<dbReference type="UniPathway" id="UPA00074">
    <property type="reaction ID" value="UER00131"/>
</dbReference>
<reference evidence="10 11" key="1">
    <citation type="journal article" date="2016" name="Int. J. Syst. Evol. Microbiol.">
        <title>Pyruvatibacter mobilis gen. nov., sp. nov., a marine bacterium from the culture broth of Picochlorum sp. 122.</title>
        <authorList>
            <person name="Wang G."/>
            <person name="Tang M."/>
            <person name="Wu H."/>
            <person name="Dai S."/>
            <person name="Li T."/>
            <person name="Chen C."/>
            <person name="He H."/>
            <person name="Fan J."/>
            <person name="Xiang W."/>
            <person name="Li X."/>
        </authorList>
    </citation>
    <scope>NUCLEOTIDE SEQUENCE [LARGE SCALE GENOMIC DNA]</scope>
    <source>
        <strain evidence="10 11">GYP-11</strain>
    </source>
</reference>
<evidence type="ECO:0000313" key="10">
    <source>
        <dbReference type="EMBL" id="NBG96435.1"/>
    </source>
</evidence>